<comment type="similarity">
    <text evidence="1">Belongs to the DprA/Smf family.</text>
</comment>
<dbReference type="Proteomes" id="UP001500426">
    <property type="component" value="Unassembled WGS sequence"/>
</dbReference>
<dbReference type="PANTHER" id="PTHR43022">
    <property type="entry name" value="PROTEIN SMF"/>
    <property type="match status" value="1"/>
</dbReference>
<sequence length="311" mass="34800">MEKYTENIIALANIKGIGAAFMKQHINLISLYRANLEMLSSLSNKINEEDLYSNILKAREIINDCTTHGIKIISYLDADYPKLLLEIKDPPPVLYAKGNLELLHKAIAVIGTRKSTELGNKIAKKVGQYFSEHWAICNGLVEGIDKHSITNDDEVFFNVIGIISGGLNFEKTSSKITKELAKKVLDRNGLLLSENEPNKKEDQFSGSKASRIQAGLSKGLILVQSSRNGGSKYTLKSFSELNRPIGVIDFKTNSEFNNSDEFSGNRLLLTELNQGLQKMCDIKSKELIKTREIIPISRNEDYKVFEDVLTI</sequence>
<dbReference type="InterPro" id="IPR057666">
    <property type="entry name" value="DrpA_SLOG"/>
</dbReference>
<evidence type="ECO:0000259" key="2">
    <source>
        <dbReference type="Pfam" id="PF02481"/>
    </source>
</evidence>
<dbReference type="SUPFAM" id="SSF102405">
    <property type="entry name" value="MCP/YpsA-like"/>
    <property type="match status" value="1"/>
</dbReference>
<dbReference type="EMBL" id="BAABCS010000031">
    <property type="protein sequence ID" value="GAA4059638.1"/>
    <property type="molecule type" value="Genomic_DNA"/>
</dbReference>
<evidence type="ECO:0000256" key="1">
    <source>
        <dbReference type="ARBA" id="ARBA00006525"/>
    </source>
</evidence>
<reference evidence="4" key="1">
    <citation type="journal article" date="2019" name="Int. J. Syst. Evol. Microbiol.">
        <title>The Global Catalogue of Microorganisms (GCM) 10K type strain sequencing project: providing services to taxonomists for standard genome sequencing and annotation.</title>
        <authorList>
            <consortium name="The Broad Institute Genomics Platform"/>
            <consortium name="The Broad Institute Genome Sequencing Center for Infectious Disease"/>
            <person name="Wu L."/>
            <person name="Ma J."/>
        </authorList>
    </citation>
    <scope>NUCLEOTIDE SEQUENCE [LARGE SCALE GENOMIC DNA]</scope>
    <source>
        <strain evidence="4">JCM 17068</strain>
    </source>
</reference>
<gene>
    <name evidence="3" type="ORF">GCM10022388_28100</name>
</gene>
<evidence type="ECO:0000313" key="4">
    <source>
        <dbReference type="Proteomes" id="UP001500426"/>
    </source>
</evidence>
<dbReference type="InterPro" id="IPR003488">
    <property type="entry name" value="DprA"/>
</dbReference>
<dbReference type="Gene3D" id="3.40.50.450">
    <property type="match status" value="1"/>
</dbReference>
<feature type="domain" description="Smf/DprA SLOG" evidence="2">
    <location>
        <begin position="71"/>
        <end position="256"/>
    </location>
</feature>
<organism evidence="3 4">
    <name type="scientific">Flavobacterium chungnamense</name>
    <dbReference type="NCBI Taxonomy" id="706182"/>
    <lineage>
        <taxon>Bacteria</taxon>
        <taxon>Pseudomonadati</taxon>
        <taxon>Bacteroidota</taxon>
        <taxon>Flavobacteriia</taxon>
        <taxon>Flavobacteriales</taxon>
        <taxon>Flavobacteriaceae</taxon>
        <taxon>Flavobacterium</taxon>
    </lineage>
</organism>
<dbReference type="RefSeq" id="WP_345095767.1">
    <property type="nucleotide sequence ID" value="NZ_BAABCS010000031.1"/>
</dbReference>
<keyword evidence="4" id="KW-1185">Reference proteome</keyword>
<dbReference type="PANTHER" id="PTHR43022:SF1">
    <property type="entry name" value="PROTEIN SMF"/>
    <property type="match status" value="1"/>
</dbReference>
<accession>A0ABP7V4V4</accession>
<dbReference type="Pfam" id="PF02481">
    <property type="entry name" value="DNA_processg_A"/>
    <property type="match status" value="1"/>
</dbReference>
<comment type="caution">
    <text evidence="3">The sequence shown here is derived from an EMBL/GenBank/DDBJ whole genome shotgun (WGS) entry which is preliminary data.</text>
</comment>
<proteinExistence type="inferred from homology"/>
<name>A0ABP7V4V4_9FLAO</name>
<evidence type="ECO:0000313" key="3">
    <source>
        <dbReference type="EMBL" id="GAA4059638.1"/>
    </source>
</evidence>
<protein>
    <submittedName>
        <fullName evidence="3">DNA-processing protein DprA</fullName>
    </submittedName>
</protein>